<reference evidence="2 3" key="1">
    <citation type="journal article" date="2015" name="Int. J. Syst. Evol. Microbiol.">
        <title>Sphingomonas hengshuiensis sp. nov., isolated from lake wetland.</title>
        <authorList>
            <person name="Wei S."/>
            <person name="Wang T."/>
            <person name="Liu H."/>
            <person name="Zhang C."/>
            <person name="Guo J."/>
            <person name="Wang Q."/>
            <person name="Liang K."/>
            <person name="Zhang Z."/>
        </authorList>
    </citation>
    <scope>NUCLEOTIDE SEQUENCE [LARGE SCALE GENOMIC DNA]</scope>
    <source>
        <strain evidence="2 3">WHSC-8</strain>
    </source>
</reference>
<dbReference type="KEGG" id="sphi:TS85_18150"/>
<dbReference type="SUPFAM" id="SSF81606">
    <property type="entry name" value="PP2C-like"/>
    <property type="match status" value="1"/>
</dbReference>
<feature type="domain" description="PPM-type phosphatase" evidence="1">
    <location>
        <begin position="17"/>
        <end position="225"/>
    </location>
</feature>
<dbReference type="Proteomes" id="UP000032300">
    <property type="component" value="Chromosome"/>
</dbReference>
<evidence type="ECO:0000313" key="2">
    <source>
        <dbReference type="EMBL" id="AJP73304.1"/>
    </source>
</evidence>
<evidence type="ECO:0000313" key="3">
    <source>
        <dbReference type="Proteomes" id="UP000032300"/>
    </source>
</evidence>
<dbReference type="InterPro" id="IPR036457">
    <property type="entry name" value="PPM-type-like_dom_sf"/>
</dbReference>
<protein>
    <recommendedName>
        <fullName evidence="1">PPM-type phosphatase domain-containing protein</fullName>
    </recommendedName>
</protein>
<keyword evidence="3" id="KW-1185">Reference proteome</keyword>
<gene>
    <name evidence="2" type="ORF">TS85_18150</name>
</gene>
<accession>A0A7U4LGL6</accession>
<evidence type="ECO:0000259" key="1">
    <source>
        <dbReference type="Pfam" id="PF13672"/>
    </source>
</evidence>
<dbReference type="Gene3D" id="3.60.40.10">
    <property type="entry name" value="PPM-type phosphatase domain"/>
    <property type="match status" value="1"/>
</dbReference>
<organism evidence="2 3">
    <name type="scientific">Sphingomonas hengshuiensis</name>
    <dbReference type="NCBI Taxonomy" id="1609977"/>
    <lineage>
        <taxon>Bacteria</taxon>
        <taxon>Pseudomonadati</taxon>
        <taxon>Pseudomonadota</taxon>
        <taxon>Alphaproteobacteria</taxon>
        <taxon>Sphingomonadales</taxon>
        <taxon>Sphingomonadaceae</taxon>
        <taxon>Sphingomonas</taxon>
    </lineage>
</organism>
<sequence>MHFDLIQSLSLAGNPATPNDDRAGTGDTHGWVIDGATDLGPPGLVGARGGAAWLADRAQRAFTGAAPAESIEGLCEAVAAQLAADYAAARTRDPLDRWELPIAAFLAVRIGDGALECGWLGDCVGLHRRGDSVTRIGPPREAGEAEAQSAASLAQHGLGSVQRSAPILDALRASRNRPGRTVLGVEPEVMTRLRTLRIDCAPGDTLLLMTDGFAALIDSYAAFDEPGLMAALDEQGLDALATRLRAIEREDAACARYPRFKRSDDATALWLRIGG</sequence>
<dbReference type="Pfam" id="PF13672">
    <property type="entry name" value="PP2C_2"/>
    <property type="match status" value="1"/>
</dbReference>
<dbReference type="RefSeq" id="WP_044334096.1">
    <property type="nucleotide sequence ID" value="NZ_CP010836.1"/>
</dbReference>
<dbReference type="InterPro" id="IPR001932">
    <property type="entry name" value="PPM-type_phosphatase-like_dom"/>
</dbReference>
<dbReference type="OrthoDB" id="1755431at2"/>
<reference evidence="2 3" key="2">
    <citation type="submission" date="2015-02" db="EMBL/GenBank/DDBJ databases">
        <title>The complete genome of Sphingomonas hengshuiensis sp. WHSC-8 isolated from soil of Hengshui Lake.</title>
        <authorList>
            <person name="Wei S."/>
            <person name="Guo J."/>
            <person name="Su C."/>
            <person name="Wu R."/>
            <person name="Zhang Z."/>
            <person name="Liang K."/>
            <person name="Li H."/>
            <person name="Wang T."/>
            <person name="Liu H."/>
            <person name="Zhang C."/>
            <person name="Li Z."/>
            <person name="Wang Q."/>
            <person name="Meng J."/>
        </authorList>
    </citation>
    <scope>NUCLEOTIDE SEQUENCE [LARGE SCALE GENOMIC DNA]</scope>
    <source>
        <strain evidence="2 3">WHSC-8</strain>
    </source>
</reference>
<proteinExistence type="predicted"/>
<dbReference type="AlphaFoldDB" id="A0A7U4LGL6"/>
<dbReference type="EMBL" id="CP010836">
    <property type="protein sequence ID" value="AJP73304.1"/>
    <property type="molecule type" value="Genomic_DNA"/>
</dbReference>
<name>A0A7U4LGL6_9SPHN</name>